<dbReference type="InterPro" id="IPR011042">
    <property type="entry name" value="6-blade_b-propeller_TolB-like"/>
</dbReference>
<evidence type="ECO:0000256" key="2">
    <source>
        <dbReference type="SAM" id="Coils"/>
    </source>
</evidence>
<feature type="coiled-coil region" evidence="2">
    <location>
        <begin position="62"/>
        <end position="125"/>
    </location>
</feature>
<evidence type="ECO:0000256" key="1">
    <source>
        <dbReference type="PROSITE-ProRule" id="PRU00024"/>
    </source>
</evidence>
<dbReference type="Proteomes" id="UP000694844">
    <property type="component" value="Chromosome 4"/>
</dbReference>
<protein>
    <submittedName>
        <fullName evidence="5">Uncharacterized protein LOC111129915</fullName>
    </submittedName>
</protein>
<proteinExistence type="predicted"/>
<dbReference type="SUPFAM" id="SSF101898">
    <property type="entry name" value="NHL repeat"/>
    <property type="match status" value="1"/>
</dbReference>
<evidence type="ECO:0000313" key="5">
    <source>
        <dbReference type="RefSeq" id="XP_022332166.1"/>
    </source>
</evidence>
<keyword evidence="1" id="KW-0863">Zinc-finger</keyword>
<dbReference type="RefSeq" id="XP_022332166.1">
    <property type="nucleotide sequence ID" value="XM_022476458.1"/>
</dbReference>
<organism evidence="4 5">
    <name type="scientific">Crassostrea virginica</name>
    <name type="common">Eastern oyster</name>
    <dbReference type="NCBI Taxonomy" id="6565"/>
    <lineage>
        <taxon>Eukaryota</taxon>
        <taxon>Metazoa</taxon>
        <taxon>Spiralia</taxon>
        <taxon>Lophotrochozoa</taxon>
        <taxon>Mollusca</taxon>
        <taxon>Bivalvia</taxon>
        <taxon>Autobranchia</taxon>
        <taxon>Pteriomorphia</taxon>
        <taxon>Ostreida</taxon>
        <taxon>Ostreoidea</taxon>
        <taxon>Ostreidae</taxon>
        <taxon>Crassostrea</taxon>
    </lineage>
</organism>
<dbReference type="SUPFAM" id="SSF57845">
    <property type="entry name" value="B-box zinc-binding domain"/>
    <property type="match status" value="1"/>
</dbReference>
<dbReference type="Gene3D" id="3.30.160.60">
    <property type="entry name" value="Classic Zinc Finger"/>
    <property type="match status" value="1"/>
</dbReference>
<dbReference type="InterPro" id="IPR047153">
    <property type="entry name" value="TRIM45/56/19-like"/>
</dbReference>
<keyword evidence="2" id="KW-0175">Coiled coil</keyword>
<reference evidence="5" key="1">
    <citation type="submission" date="2025-08" db="UniProtKB">
        <authorList>
            <consortium name="RefSeq"/>
        </authorList>
    </citation>
    <scope>IDENTIFICATION</scope>
    <source>
        <tissue evidence="5">Whole sample</tissue>
    </source>
</reference>
<gene>
    <name evidence="5" type="primary">LOC111129915</name>
</gene>
<dbReference type="GeneID" id="111129915"/>
<dbReference type="AlphaFoldDB" id="A0A8B8DYU4"/>
<feature type="domain" description="B box-type" evidence="3">
    <location>
        <begin position="6"/>
        <end position="47"/>
    </location>
</feature>
<evidence type="ECO:0000259" key="3">
    <source>
        <dbReference type="PROSITE" id="PS50119"/>
    </source>
</evidence>
<dbReference type="PROSITE" id="PS50119">
    <property type="entry name" value="ZF_BBOX"/>
    <property type="match status" value="1"/>
</dbReference>
<dbReference type="KEGG" id="cvn:111129915"/>
<name>A0A8B8DYU4_CRAVI</name>
<keyword evidence="1" id="KW-0479">Metal-binding</keyword>
<dbReference type="PANTHER" id="PTHR25462">
    <property type="entry name" value="BONUS, ISOFORM C-RELATED"/>
    <property type="match status" value="1"/>
</dbReference>
<dbReference type="InterPro" id="IPR000315">
    <property type="entry name" value="Znf_B-box"/>
</dbReference>
<dbReference type="Gene3D" id="2.120.10.30">
    <property type="entry name" value="TolB, C-terminal domain"/>
    <property type="match status" value="1"/>
</dbReference>
<keyword evidence="1" id="KW-0862">Zinc</keyword>
<dbReference type="GO" id="GO:0061630">
    <property type="term" value="F:ubiquitin protein ligase activity"/>
    <property type="evidence" value="ECO:0007669"/>
    <property type="project" value="TreeGrafter"/>
</dbReference>
<keyword evidence="4" id="KW-1185">Reference proteome</keyword>
<dbReference type="GO" id="GO:0008270">
    <property type="term" value="F:zinc ion binding"/>
    <property type="evidence" value="ECO:0007669"/>
    <property type="project" value="UniProtKB-KW"/>
</dbReference>
<sequence>MSGFFRSSDGCSIHREEKYISVCNQCDKSVCMLCMVSLHQGHTFTDNEQALTRYRDKLTLSLAVAEESLTTVQQEIQQITQHEQICYLKSDGLLITIQNRGKELKEELERLIQKMTREIKDSKKANLERIHTAHSTAKRQQSQITSYIKQAKAELTKNNLHNIISLYNNINNSVDEYHANDLDLETDTQYYKFKAGELQRENLEEMFGCLEAEVRKSTQENLYEYVEPARSCSLKQEYEGTEKLCHFKASDKGIASICPFKEDRAFFHDKTGKDLKLIRESGRVVRSLTANTKKSDITMTSNGLVLISCPDLCCIKTFSAEGIIRKFILTEDLHPYGIGVHFDTDTIVVGLVDTWDYNVTSSSKRLLRKYSKEGEIIQTIESVSKTLTGGTKSLIVSPYKVRINQYNGDIGVINWTSWHQGNILIFTNSGAHKFTYPPKTETEFEPHDIAFNSENQTVAADAVSKLLYLLSPEGGVLRTIYSCDHTPWSLGYFGRGKLWVGESDGTITAIRYQCKDKPSK</sequence>
<dbReference type="CDD" id="cd19756">
    <property type="entry name" value="Bbox2"/>
    <property type="match status" value="1"/>
</dbReference>
<evidence type="ECO:0000313" key="4">
    <source>
        <dbReference type="Proteomes" id="UP000694844"/>
    </source>
</evidence>
<accession>A0A8B8DYU4</accession>
<dbReference type="Pfam" id="PF00643">
    <property type="entry name" value="zf-B_box"/>
    <property type="match status" value="1"/>
</dbReference>
<dbReference type="OrthoDB" id="6098242at2759"/>
<dbReference type="PANTHER" id="PTHR25462:SF296">
    <property type="entry name" value="MEIOTIC P26, ISOFORM F"/>
    <property type="match status" value="1"/>
</dbReference>